<evidence type="ECO:0000313" key="1">
    <source>
        <dbReference type="EMBL" id="QDT43960.1"/>
    </source>
</evidence>
<dbReference type="GO" id="GO:0032259">
    <property type="term" value="P:methylation"/>
    <property type="evidence" value="ECO:0007669"/>
    <property type="project" value="UniProtKB-KW"/>
</dbReference>
<proteinExistence type="predicted"/>
<sequence length="143" mass="16034">MSDQNSEQEPWYRDGLQFTCTQCGNCCTGDPGVVWVDDSEIEAIAELTGKSKGEILLMHTRLYAGRRSLTEFANGDCTFFDPEKRGCTIYEARPTQCRTWPFWNSNLETKASWDALSPDCPGAGKGAFISFEEIQKRASQTDL</sequence>
<dbReference type="KEGG" id="gaz:Pan241w_40640"/>
<dbReference type="GO" id="GO:0008168">
    <property type="term" value="F:methyltransferase activity"/>
    <property type="evidence" value="ECO:0007669"/>
    <property type="project" value="UniProtKB-KW"/>
</dbReference>
<keyword evidence="1" id="KW-0808">Transferase</keyword>
<keyword evidence="1" id="KW-0489">Methyltransferase</keyword>
<dbReference type="AlphaFoldDB" id="A0A517RJA5"/>
<dbReference type="InterPro" id="IPR005358">
    <property type="entry name" value="Puta_zinc/iron-chelating_dom"/>
</dbReference>
<dbReference type="EMBL" id="CP036269">
    <property type="protein sequence ID" value="QDT43960.1"/>
    <property type="molecule type" value="Genomic_DNA"/>
</dbReference>
<gene>
    <name evidence="1" type="ORF">Pan241w_40640</name>
</gene>
<name>A0A517RJA5_9PLAN</name>
<dbReference type="OrthoDB" id="9810361at2"/>
<keyword evidence="1" id="KW-0969">Cilium</keyword>
<dbReference type="PANTHER" id="PTHR35866:SF1">
    <property type="entry name" value="YKGJ FAMILY CYSTEINE CLUSTER PROTEIN"/>
    <property type="match status" value="1"/>
</dbReference>
<keyword evidence="1" id="KW-0966">Cell projection</keyword>
<accession>A0A517RJA5</accession>
<dbReference type="Pfam" id="PF03692">
    <property type="entry name" value="CxxCxxCC"/>
    <property type="match status" value="1"/>
</dbReference>
<dbReference type="RefSeq" id="WP_145219038.1">
    <property type="nucleotide sequence ID" value="NZ_CP036269.1"/>
</dbReference>
<dbReference type="PANTHER" id="PTHR35866">
    <property type="entry name" value="PUTATIVE-RELATED"/>
    <property type="match status" value="1"/>
</dbReference>
<keyword evidence="1" id="KW-0282">Flagellum</keyword>
<protein>
    <submittedName>
        <fullName evidence="1">Flagellin N-methylase</fullName>
    </submittedName>
</protein>
<dbReference type="Proteomes" id="UP000317171">
    <property type="component" value="Chromosome"/>
</dbReference>
<evidence type="ECO:0000313" key="2">
    <source>
        <dbReference type="Proteomes" id="UP000317171"/>
    </source>
</evidence>
<organism evidence="1 2">
    <name type="scientific">Gimesia alba</name>
    <dbReference type="NCBI Taxonomy" id="2527973"/>
    <lineage>
        <taxon>Bacteria</taxon>
        <taxon>Pseudomonadati</taxon>
        <taxon>Planctomycetota</taxon>
        <taxon>Planctomycetia</taxon>
        <taxon>Planctomycetales</taxon>
        <taxon>Planctomycetaceae</taxon>
        <taxon>Gimesia</taxon>
    </lineage>
</organism>
<keyword evidence="2" id="KW-1185">Reference proteome</keyword>
<reference evidence="1 2" key="1">
    <citation type="submission" date="2019-02" db="EMBL/GenBank/DDBJ databases">
        <title>Deep-cultivation of Planctomycetes and their phenomic and genomic characterization uncovers novel biology.</title>
        <authorList>
            <person name="Wiegand S."/>
            <person name="Jogler M."/>
            <person name="Boedeker C."/>
            <person name="Pinto D."/>
            <person name="Vollmers J."/>
            <person name="Rivas-Marin E."/>
            <person name="Kohn T."/>
            <person name="Peeters S.H."/>
            <person name="Heuer A."/>
            <person name="Rast P."/>
            <person name="Oberbeckmann S."/>
            <person name="Bunk B."/>
            <person name="Jeske O."/>
            <person name="Meyerdierks A."/>
            <person name="Storesund J.E."/>
            <person name="Kallscheuer N."/>
            <person name="Luecker S."/>
            <person name="Lage O.M."/>
            <person name="Pohl T."/>
            <person name="Merkel B.J."/>
            <person name="Hornburger P."/>
            <person name="Mueller R.-W."/>
            <person name="Bruemmer F."/>
            <person name="Labrenz M."/>
            <person name="Spormann A.M."/>
            <person name="Op den Camp H."/>
            <person name="Overmann J."/>
            <person name="Amann R."/>
            <person name="Jetten M.S.M."/>
            <person name="Mascher T."/>
            <person name="Medema M.H."/>
            <person name="Devos D.P."/>
            <person name="Kaster A.-K."/>
            <person name="Ovreas L."/>
            <person name="Rohde M."/>
            <person name="Galperin M.Y."/>
            <person name="Jogler C."/>
        </authorList>
    </citation>
    <scope>NUCLEOTIDE SEQUENCE [LARGE SCALE GENOMIC DNA]</scope>
    <source>
        <strain evidence="1 2">Pan241w</strain>
    </source>
</reference>